<dbReference type="GO" id="GO:0046872">
    <property type="term" value="F:metal ion binding"/>
    <property type="evidence" value="ECO:0007669"/>
    <property type="project" value="UniProtKB-KW"/>
</dbReference>
<comment type="cofactor">
    <cofactor evidence="1">
        <name>Mg(2+)</name>
        <dbReference type="ChEBI" id="CHEBI:18420"/>
    </cofactor>
</comment>
<comment type="caution">
    <text evidence="11">The sequence shown here is derived from an EMBL/GenBank/DDBJ whole genome shotgun (WGS) entry which is preliminary data.</text>
</comment>
<dbReference type="SUPFAM" id="SSF55811">
    <property type="entry name" value="Nudix"/>
    <property type="match status" value="2"/>
</dbReference>
<dbReference type="AlphaFoldDB" id="J9FA32"/>
<name>J9FA32_9ZZZZ</name>
<dbReference type="CDD" id="cd03429">
    <property type="entry name" value="NUDIX_NADH_pyrophosphatase_Nudt13"/>
    <property type="match status" value="1"/>
</dbReference>
<dbReference type="Gene3D" id="3.90.79.10">
    <property type="entry name" value="Nucleoside Triphosphate Pyrophosphohydrolase"/>
    <property type="match status" value="1"/>
</dbReference>
<dbReference type="InterPro" id="IPR000086">
    <property type="entry name" value="NUDIX_hydrolase_dom"/>
</dbReference>
<dbReference type="InterPro" id="IPR050241">
    <property type="entry name" value="NAD-cap_RNA_hydrolase_NudC"/>
</dbReference>
<dbReference type="GO" id="GO:0005829">
    <property type="term" value="C:cytosol"/>
    <property type="evidence" value="ECO:0007669"/>
    <property type="project" value="TreeGrafter"/>
</dbReference>
<dbReference type="GO" id="GO:0006742">
    <property type="term" value="P:NADP+ catabolic process"/>
    <property type="evidence" value="ECO:0007669"/>
    <property type="project" value="TreeGrafter"/>
</dbReference>
<dbReference type="InterPro" id="IPR015797">
    <property type="entry name" value="NUDIX_hydrolase-like_dom_sf"/>
</dbReference>
<comment type="cofactor">
    <cofactor evidence="2">
        <name>Zn(2+)</name>
        <dbReference type="ChEBI" id="CHEBI:29105"/>
    </cofactor>
</comment>
<evidence type="ECO:0000256" key="4">
    <source>
        <dbReference type="ARBA" id="ARBA00012381"/>
    </source>
</evidence>
<evidence type="ECO:0000256" key="1">
    <source>
        <dbReference type="ARBA" id="ARBA00001946"/>
    </source>
</evidence>
<dbReference type="Pfam" id="PF00293">
    <property type="entry name" value="NUDIX"/>
    <property type="match status" value="1"/>
</dbReference>
<gene>
    <name evidence="11" type="ORF">EVA_20595</name>
</gene>
<feature type="domain" description="Nudix hydrolase" evidence="10">
    <location>
        <begin position="122"/>
        <end position="251"/>
    </location>
</feature>
<dbReference type="InterPro" id="IPR015375">
    <property type="entry name" value="NADH_PPase-like_N"/>
</dbReference>
<organism evidence="11">
    <name type="scientific">gut metagenome</name>
    <dbReference type="NCBI Taxonomy" id="749906"/>
    <lineage>
        <taxon>unclassified sequences</taxon>
        <taxon>metagenomes</taxon>
        <taxon>organismal metagenomes</taxon>
    </lineage>
</organism>
<sequence length="262" mass="29846">MSYYFLFYQDQILLTLNECIPLCESCPLSLPETETLHPLPAIDGTPCFTASLQDTTVPEGYQLMLLRASFNVLPTKVFQIAGKAREILHWDQTNRFCSVCGGKMALYTDISKRCTQCGREVWPALSTAIIVAITRNEGKEILLVQSKNFKRDYLGLVAGYVETGEDLETCVHREVMEETGLRIRNLRYFASQPWPFPSVLMMGFTAEYESGELHLQAEELRKGGWFDADHLPMVPSKISLARRLIDHWLSEQGRPTDRLACW</sequence>
<evidence type="ECO:0000256" key="7">
    <source>
        <dbReference type="ARBA" id="ARBA00022842"/>
    </source>
</evidence>
<dbReference type="GO" id="GO:0019677">
    <property type="term" value="P:NAD+ catabolic process"/>
    <property type="evidence" value="ECO:0007669"/>
    <property type="project" value="TreeGrafter"/>
</dbReference>
<evidence type="ECO:0000256" key="9">
    <source>
        <dbReference type="ARBA" id="ARBA00023679"/>
    </source>
</evidence>
<evidence type="ECO:0000256" key="2">
    <source>
        <dbReference type="ARBA" id="ARBA00001947"/>
    </source>
</evidence>
<evidence type="ECO:0000256" key="6">
    <source>
        <dbReference type="ARBA" id="ARBA00022801"/>
    </source>
</evidence>
<dbReference type="PANTHER" id="PTHR42904">
    <property type="entry name" value="NUDIX HYDROLASE, NUDC SUBFAMILY"/>
    <property type="match status" value="1"/>
</dbReference>
<evidence type="ECO:0000313" key="11">
    <source>
        <dbReference type="EMBL" id="EJW91298.1"/>
    </source>
</evidence>
<dbReference type="Pfam" id="PF09297">
    <property type="entry name" value="Zn_ribbon_NUD"/>
    <property type="match status" value="1"/>
</dbReference>
<dbReference type="Pfam" id="PF09296">
    <property type="entry name" value="NUDIX-like"/>
    <property type="match status" value="1"/>
</dbReference>
<protein>
    <recommendedName>
        <fullName evidence="4">NAD(+) diphosphatase</fullName>
        <ecNumber evidence="4">3.6.1.22</ecNumber>
    </recommendedName>
</protein>
<evidence type="ECO:0000256" key="5">
    <source>
        <dbReference type="ARBA" id="ARBA00022723"/>
    </source>
</evidence>
<evidence type="ECO:0000256" key="8">
    <source>
        <dbReference type="ARBA" id="ARBA00023027"/>
    </source>
</evidence>
<dbReference type="PROSITE" id="PS51462">
    <property type="entry name" value="NUDIX"/>
    <property type="match status" value="1"/>
</dbReference>
<evidence type="ECO:0000259" key="10">
    <source>
        <dbReference type="PROSITE" id="PS51462"/>
    </source>
</evidence>
<evidence type="ECO:0000256" key="3">
    <source>
        <dbReference type="ARBA" id="ARBA00009595"/>
    </source>
</evidence>
<dbReference type="PROSITE" id="PS00893">
    <property type="entry name" value="NUDIX_BOX"/>
    <property type="match status" value="1"/>
</dbReference>
<dbReference type="InterPro" id="IPR020084">
    <property type="entry name" value="NUDIX_hydrolase_CS"/>
</dbReference>
<dbReference type="EC" id="3.6.1.22" evidence="4"/>
<dbReference type="EMBL" id="AMCI01008268">
    <property type="protein sequence ID" value="EJW91298.1"/>
    <property type="molecule type" value="Genomic_DNA"/>
</dbReference>
<dbReference type="InterPro" id="IPR049734">
    <property type="entry name" value="NudC-like_C"/>
</dbReference>
<dbReference type="GO" id="GO:0035529">
    <property type="term" value="F:NADH pyrophosphatase activity"/>
    <property type="evidence" value="ECO:0007669"/>
    <property type="project" value="TreeGrafter"/>
</dbReference>
<reference evidence="11" key="1">
    <citation type="journal article" date="2012" name="PLoS ONE">
        <title>Gene sets for utilization of primary and secondary nutrition supplies in the distal gut of endangered iberian lynx.</title>
        <authorList>
            <person name="Alcaide M."/>
            <person name="Messina E."/>
            <person name="Richter M."/>
            <person name="Bargiela R."/>
            <person name="Peplies J."/>
            <person name="Huws S.A."/>
            <person name="Newbold C.J."/>
            <person name="Golyshin P.N."/>
            <person name="Simon M.A."/>
            <person name="Lopez G."/>
            <person name="Yakimov M.M."/>
            <person name="Ferrer M."/>
        </authorList>
    </citation>
    <scope>NUCLEOTIDE SEQUENCE</scope>
</reference>
<dbReference type="InterPro" id="IPR015376">
    <property type="entry name" value="Znr_NADH_PPase"/>
</dbReference>
<keyword evidence="5" id="KW-0479">Metal-binding</keyword>
<keyword evidence="8" id="KW-0520">NAD</keyword>
<dbReference type="Gene3D" id="3.90.79.20">
    <property type="match status" value="1"/>
</dbReference>
<accession>J9FA32</accession>
<comment type="similarity">
    <text evidence="3">Belongs to the Nudix hydrolase family. NudC subfamily.</text>
</comment>
<dbReference type="NCBIfam" id="NF001299">
    <property type="entry name" value="PRK00241.1"/>
    <property type="match status" value="1"/>
</dbReference>
<keyword evidence="7" id="KW-0460">Magnesium</keyword>
<keyword evidence="6 11" id="KW-0378">Hydrolase</keyword>
<proteinExistence type="inferred from homology"/>
<comment type="catalytic activity">
    <reaction evidence="9">
        <text>a 5'-end NAD(+)-phospho-ribonucleoside in mRNA + H2O = a 5'-end phospho-adenosine-phospho-ribonucleoside in mRNA + beta-nicotinamide D-ribonucleotide + 2 H(+)</text>
        <dbReference type="Rhea" id="RHEA:60876"/>
        <dbReference type="Rhea" id="RHEA-COMP:15698"/>
        <dbReference type="Rhea" id="RHEA-COMP:15719"/>
        <dbReference type="ChEBI" id="CHEBI:14649"/>
        <dbReference type="ChEBI" id="CHEBI:15377"/>
        <dbReference type="ChEBI" id="CHEBI:15378"/>
        <dbReference type="ChEBI" id="CHEBI:144029"/>
        <dbReference type="ChEBI" id="CHEBI:144051"/>
    </reaction>
    <physiologicalReaction direction="left-to-right" evidence="9">
        <dbReference type="Rhea" id="RHEA:60877"/>
    </physiologicalReaction>
</comment>
<dbReference type="PANTHER" id="PTHR42904:SF6">
    <property type="entry name" value="NAD-CAPPED RNA HYDROLASE NUDT12"/>
    <property type="match status" value="1"/>
</dbReference>